<feature type="compositionally biased region" description="Basic and acidic residues" evidence="1">
    <location>
        <begin position="97"/>
        <end position="108"/>
    </location>
</feature>
<feature type="region of interest" description="Disordered" evidence="1">
    <location>
        <begin position="1"/>
        <end position="266"/>
    </location>
</feature>
<name>A0A5C5G6N3_9BASI</name>
<comment type="caution">
    <text evidence="2">The sequence shown here is derived from an EMBL/GenBank/DDBJ whole genome shotgun (WGS) entry which is preliminary data.</text>
</comment>
<evidence type="ECO:0000256" key="1">
    <source>
        <dbReference type="SAM" id="MobiDB-lite"/>
    </source>
</evidence>
<evidence type="ECO:0000313" key="2">
    <source>
        <dbReference type="EMBL" id="TNY24052.1"/>
    </source>
</evidence>
<dbReference type="AlphaFoldDB" id="A0A5C5G6N3"/>
<protein>
    <submittedName>
        <fullName evidence="2">Uncharacterized protein</fullName>
    </submittedName>
</protein>
<keyword evidence="3" id="KW-1185">Reference proteome</keyword>
<dbReference type="EMBL" id="SOZI01000005">
    <property type="protein sequence ID" value="TNY24052.1"/>
    <property type="molecule type" value="Genomic_DNA"/>
</dbReference>
<feature type="compositionally biased region" description="Polar residues" evidence="1">
    <location>
        <begin position="189"/>
        <end position="198"/>
    </location>
</feature>
<feature type="compositionally biased region" description="Basic and acidic residues" evidence="1">
    <location>
        <begin position="56"/>
        <end position="65"/>
    </location>
</feature>
<proteinExistence type="predicted"/>
<dbReference type="Proteomes" id="UP000311382">
    <property type="component" value="Unassembled WGS sequence"/>
</dbReference>
<sequence>MPPRRSEQGVPSSTRLPPASRADSTSSSGTHGRRSKSADSTATDETALTPVPETADCDKSSHDDALDQADGSVVNEGTGESDALSAPRRSARTKGRVQHDHADFEGGHDGANQQRGTRKSAGPRGTEGSAVGATTYKRRPNGRFTSKGADDDEEDTTASPDEASAERSPSLDEDDPERPEAGKVGAGPTDSSPLTSAPDSPYIDSPDVKGGSSTRRTLRKTLVDLVEADEEDEVGPADELGVDELGEEPSLERPKPRARPIEPTSAASVVTRKRAVPVKASLSKRRRILAPLSVDDWFEVVIRRDPYAVVSATATTAPQKRSSSPSYPLSPLSIARHDGPSRSSFTVYRFSLATATGKQARVEDVTVRLEGSDKKVPGYSARAGAGRAKGGGTEGGHWVLVIKRHRYKWVAPS</sequence>
<gene>
    <name evidence="2" type="ORF">DMC30DRAFT_214033</name>
</gene>
<reference evidence="2 3" key="1">
    <citation type="submission" date="2019-03" db="EMBL/GenBank/DDBJ databases">
        <title>Rhodosporidium diobovatum UCD-FST 08-225 genome sequencing, assembly, and annotation.</title>
        <authorList>
            <person name="Fakankun I.U."/>
            <person name="Fristensky B."/>
            <person name="Levin D.B."/>
        </authorList>
    </citation>
    <scope>NUCLEOTIDE SEQUENCE [LARGE SCALE GENOMIC DNA]</scope>
    <source>
        <strain evidence="2 3">UCD-FST 08-225</strain>
    </source>
</reference>
<evidence type="ECO:0000313" key="3">
    <source>
        <dbReference type="Proteomes" id="UP000311382"/>
    </source>
</evidence>
<accession>A0A5C5G6N3</accession>
<organism evidence="2 3">
    <name type="scientific">Rhodotorula diobovata</name>
    <dbReference type="NCBI Taxonomy" id="5288"/>
    <lineage>
        <taxon>Eukaryota</taxon>
        <taxon>Fungi</taxon>
        <taxon>Dikarya</taxon>
        <taxon>Basidiomycota</taxon>
        <taxon>Pucciniomycotina</taxon>
        <taxon>Microbotryomycetes</taxon>
        <taxon>Sporidiobolales</taxon>
        <taxon>Sporidiobolaceae</taxon>
        <taxon>Rhodotorula</taxon>
    </lineage>
</organism>
<feature type="compositionally biased region" description="Acidic residues" evidence="1">
    <location>
        <begin position="226"/>
        <end position="249"/>
    </location>
</feature>